<comment type="caution">
    <text evidence="2">The sequence shown here is derived from an EMBL/GenBank/DDBJ whole genome shotgun (WGS) entry which is preliminary data.</text>
</comment>
<protein>
    <submittedName>
        <fullName evidence="2">Uncharacterized protein</fullName>
    </submittedName>
</protein>
<proteinExistence type="predicted"/>
<keyword evidence="1" id="KW-0732">Signal</keyword>
<evidence type="ECO:0000313" key="2">
    <source>
        <dbReference type="EMBL" id="GAA0465818.1"/>
    </source>
</evidence>
<dbReference type="RefSeq" id="WP_229954141.1">
    <property type="nucleotide sequence ID" value="NZ_BAAAEM010000002.1"/>
</dbReference>
<gene>
    <name evidence="2" type="ORF">GCM10009096_03080</name>
</gene>
<name>A0ABP3JWM5_9SPHN</name>
<sequence length="163" mass="17776">MTMSRSLVILSLFLTSGAVFETANAQIATDDRTLQLIENANRLVAVDADGCLKNSDPDEIVVCATFDANRKHRIPFPDLLPRGERVRELIPKGNAEYVNTGRCYIDASERQCFKGLPLVTVSFGGAGSGVSGPAGGRLWRIIKPTVPDDDYVKQVQIKAKEPE</sequence>
<dbReference type="EMBL" id="BAAAEM010000002">
    <property type="protein sequence ID" value="GAA0465818.1"/>
    <property type="molecule type" value="Genomic_DNA"/>
</dbReference>
<dbReference type="Proteomes" id="UP001500713">
    <property type="component" value="Unassembled WGS sequence"/>
</dbReference>
<reference evidence="3" key="1">
    <citation type="journal article" date="2019" name="Int. J. Syst. Evol. Microbiol.">
        <title>The Global Catalogue of Microorganisms (GCM) 10K type strain sequencing project: providing services to taxonomists for standard genome sequencing and annotation.</title>
        <authorList>
            <consortium name="The Broad Institute Genomics Platform"/>
            <consortium name="The Broad Institute Genome Sequencing Center for Infectious Disease"/>
            <person name="Wu L."/>
            <person name="Ma J."/>
        </authorList>
    </citation>
    <scope>NUCLEOTIDE SEQUENCE [LARGE SCALE GENOMIC DNA]</scope>
    <source>
        <strain evidence="3">JCM 14162</strain>
    </source>
</reference>
<organism evidence="2 3">
    <name type="scientific">Parasphingorhabdus litoris</name>
    <dbReference type="NCBI Taxonomy" id="394733"/>
    <lineage>
        <taxon>Bacteria</taxon>
        <taxon>Pseudomonadati</taxon>
        <taxon>Pseudomonadota</taxon>
        <taxon>Alphaproteobacteria</taxon>
        <taxon>Sphingomonadales</taxon>
        <taxon>Sphingomonadaceae</taxon>
        <taxon>Parasphingorhabdus</taxon>
    </lineage>
</organism>
<feature type="chain" id="PRO_5047121544" evidence="1">
    <location>
        <begin position="26"/>
        <end position="163"/>
    </location>
</feature>
<keyword evidence="3" id="KW-1185">Reference proteome</keyword>
<accession>A0ABP3JWM5</accession>
<feature type="signal peptide" evidence="1">
    <location>
        <begin position="1"/>
        <end position="25"/>
    </location>
</feature>
<evidence type="ECO:0000313" key="3">
    <source>
        <dbReference type="Proteomes" id="UP001500713"/>
    </source>
</evidence>
<evidence type="ECO:0000256" key="1">
    <source>
        <dbReference type="SAM" id="SignalP"/>
    </source>
</evidence>